<name>A0AAP3A6N1_ECOLX</name>
<dbReference type="Proteomes" id="UP001208624">
    <property type="component" value="Unassembled WGS sequence"/>
</dbReference>
<feature type="non-terminal residue" evidence="1">
    <location>
        <position position="86"/>
    </location>
</feature>
<organism evidence="1 2">
    <name type="scientific">Escherichia coli</name>
    <dbReference type="NCBI Taxonomy" id="562"/>
    <lineage>
        <taxon>Bacteria</taxon>
        <taxon>Pseudomonadati</taxon>
        <taxon>Pseudomonadota</taxon>
        <taxon>Gammaproteobacteria</taxon>
        <taxon>Enterobacterales</taxon>
        <taxon>Enterobacteriaceae</taxon>
        <taxon>Escherichia</taxon>
    </lineage>
</organism>
<proteinExistence type="predicted"/>
<dbReference type="EMBL" id="JAOVKC010001222">
    <property type="protein sequence ID" value="MCV5626137.1"/>
    <property type="molecule type" value="Genomic_DNA"/>
</dbReference>
<dbReference type="AlphaFoldDB" id="A0AAP3A6N1"/>
<accession>A0AAP3A6N1</accession>
<sequence>QGTMLKSLPGLVHARDCRKVCAYLVNSRCYPQLAQQMSNDEHSLEDGWQPLLRTDKWLACYPSLCYQRPGFSDIEKKITDNISYYF</sequence>
<evidence type="ECO:0000313" key="1">
    <source>
        <dbReference type="EMBL" id="MCV5626137.1"/>
    </source>
</evidence>
<comment type="caution">
    <text evidence="1">The sequence shown here is derived from an EMBL/GenBank/DDBJ whole genome shotgun (WGS) entry which is preliminary data.</text>
</comment>
<reference evidence="1" key="1">
    <citation type="submission" date="2023-06" db="EMBL/GenBank/DDBJ databases">
        <title>Deciphering the underlying mechanisms mediating the transmission of blaNDM gene from human to animals in China.</title>
        <authorList>
            <person name="Chen K."/>
            <person name="Chen S."/>
        </authorList>
    </citation>
    <scope>NUCLEOTIDE SEQUENCE</scope>
    <source>
        <strain evidence="1">1199</strain>
    </source>
</reference>
<feature type="non-terminal residue" evidence="1">
    <location>
        <position position="1"/>
    </location>
</feature>
<evidence type="ECO:0000313" key="2">
    <source>
        <dbReference type="Proteomes" id="UP001208624"/>
    </source>
</evidence>
<protein>
    <submittedName>
        <fullName evidence="1">Glycosyltransferase family 2 protein</fullName>
    </submittedName>
</protein>
<gene>
    <name evidence="1" type="ORF">OFN31_31395</name>
</gene>